<sequence length="135" mass="15001">MGHDGNIRLYSLEERSKTWTVSWQALLEPCRIHGICGPNSLCTYVPHEKSGRRCSCLPGYKIKNDSDWSLGCEPDFSPPCNDRSGELQRLGVFSKGVVALGSSWPVWVVGVWVLQQLWGPEGSLQGVLWGSLQRA</sequence>
<dbReference type="EMBL" id="CM045761">
    <property type="protein sequence ID" value="KAI8015281.1"/>
    <property type="molecule type" value="Genomic_DNA"/>
</dbReference>
<reference evidence="1 2" key="1">
    <citation type="journal article" date="2022" name="Plant J.">
        <title>Chromosome-level genome of Camellia lanceoleosa provides a valuable resource for understanding genome evolution and self-incompatibility.</title>
        <authorList>
            <person name="Gong W."/>
            <person name="Xiao S."/>
            <person name="Wang L."/>
            <person name="Liao Z."/>
            <person name="Chang Y."/>
            <person name="Mo W."/>
            <person name="Hu G."/>
            <person name="Li W."/>
            <person name="Zhao G."/>
            <person name="Zhu H."/>
            <person name="Hu X."/>
            <person name="Ji K."/>
            <person name="Xiang X."/>
            <person name="Song Q."/>
            <person name="Yuan D."/>
            <person name="Jin S."/>
            <person name="Zhang L."/>
        </authorList>
    </citation>
    <scope>NUCLEOTIDE SEQUENCE [LARGE SCALE GENOMIC DNA]</scope>
    <source>
        <strain evidence="1">SQ_2022a</strain>
    </source>
</reference>
<keyword evidence="2" id="KW-1185">Reference proteome</keyword>
<protein>
    <submittedName>
        <fullName evidence="1">Receptor protein kinase ZmPK1</fullName>
    </submittedName>
</protein>
<keyword evidence="1" id="KW-0418">Kinase</keyword>
<keyword evidence="1" id="KW-0675">Receptor</keyword>
<keyword evidence="1" id="KW-0808">Transferase</keyword>
<proteinExistence type="predicted"/>
<comment type="caution">
    <text evidence="1">The sequence shown here is derived from an EMBL/GenBank/DDBJ whole genome shotgun (WGS) entry which is preliminary data.</text>
</comment>
<name>A0ACC0HTK4_9ERIC</name>
<evidence type="ECO:0000313" key="1">
    <source>
        <dbReference type="EMBL" id="KAI8015281.1"/>
    </source>
</evidence>
<gene>
    <name evidence="1" type="ORF">LOK49_LG05G03339</name>
</gene>
<dbReference type="Proteomes" id="UP001060215">
    <property type="component" value="Chromosome 4"/>
</dbReference>
<organism evidence="1 2">
    <name type="scientific">Camellia lanceoleosa</name>
    <dbReference type="NCBI Taxonomy" id="1840588"/>
    <lineage>
        <taxon>Eukaryota</taxon>
        <taxon>Viridiplantae</taxon>
        <taxon>Streptophyta</taxon>
        <taxon>Embryophyta</taxon>
        <taxon>Tracheophyta</taxon>
        <taxon>Spermatophyta</taxon>
        <taxon>Magnoliopsida</taxon>
        <taxon>eudicotyledons</taxon>
        <taxon>Gunneridae</taxon>
        <taxon>Pentapetalae</taxon>
        <taxon>asterids</taxon>
        <taxon>Ericales</taxon>
        <taxon>Theaceae</taxon>
        <taxon>Camellia</taxon>
    </lineage>
</organism>
<evidence type="ECO:0000313" key="2">
    <source>
        <dbReference type="Proteomes" id="UP001060215"/>
    </source>
</evidence>
<accession>A0ACC0HTK4</accession>